<proteinExistence type="predicted"/>
<feature type="region of interest" description="Disordered" evidence="1">
    <location>
        <begin position="1"/>
        <end position="27"/>
    </location>
</feature>
<sequence length="210" mass="22774">MPPRYTRLQVCQQTSLNPLAPSRPEGLASCPVRRFASKLANQSSREDRACLPSRRRFGPPSRASCSWSSPSTTPRRPPSSSTRPSAPSSGSPMPSADRPVPGPNRKELAAMSHFALPTSALTSTDLRGESIEGAQCRFDPELHDGPIFTEETADDREAREAVAISVCETCPLRLRCLEYAVATLPEFGIWAGFTAEEIAELAIDFVSEVA</sequence>
<reference evidence="3 4" key="1">
    <citation type="submission" date="2019-03" db="EMBL/GenBank/DDBJ databases">
        <title>Draft genome sequences of novel Actinobacteria.</title>
        <authorList>
            <person name="Sahin N."/>
            <person name="Ay H."/>
            <person name="Saygin H."/>
        </authorList>
    </citation>
    <scope>NUCLEOTIDE SEQUENCE [LARGE SCALE GENOMIC DNA]</scope>
    <source>
        <strain evidence="3 4">H3C3</strain>
    </source>
</reference>
<feature type="region of interest" description="Disordered" evidence="1">
    <location>
        <begin position="39"/>
        <end position="105"/>
    </location>
</feature>
<dbReference type="AlphaFoldDB" id="A0A4V2YU16"/>
<name>A0A4V2YU16_9ACTN</name>
<organism evidence="3 4">
    <name type="scientific">Actinomadura rubrisoli</name>
    <dbReference type="NCBI Taxonomy" id="2530368"/>
    <lineage>
        <taxon>Bacteria</taxon>
        <taxon>Bacillati</taxon>
        <taxon>Actinomycetota</taxon>
        <taxon>Actinomycetes</taxon>
        <taxon>Streptosporangiales</taxon>
        <taxon>Thermomonosporaceae</taxon>
        <taxon>Actinomadura</taxon>
    </lineage>
</organism>
<feature type="compositionally biased region" description="Low complexity" evidence="1">
    <location>
        <begin position="59"/>
        <end position="96"/>
    </location>
</feature>
<feature type="domain" description="4Fe-4S Wbl-type" evidence="2">
    <location>
        <begin position="135"/>
        <end position="200"/>
    </location>
</feature>
<evidence type="ECO:0000256" key="1">
    <source>
        <dbReference type="SAM" id="MobiDB-lite"/>
    </source>
</evidence>
<accession>A0A4V2YU16</accession>
<dbReference type="OrthoDB" id="3479104at2"/>
<dbReference type="Proteomes" id="UP000294513">
    <property type="component" value="Unassembled WGS sequence"/>
</dbReference>
<comment type="caution">
    <text evidence="3">The sequence shown here is derived from an EMBL/GenBank/DDBJ whole genome shotgun (WGS) entry which is preliminary data.</text>
</comment>
<evidence type="ECO:0000313" key="3">
    <source>
        <dbReference type="EMBL" id="TDD75797.1"/>
    </source>
</evidence>
<dbReference type="EMBL" id="SMKU01000219">
    <property type="protein sequence ID" value="TDD75797.1"/>
    <property type="molecule type" value="Genomic_DNA"/>
</dbReference>
<evidence type="ECO:0000313" key="4">
    <source>
        <dbReference type="Proteomes" id="UP000294513"/>
    </source>
</evidence>
<gene>
    <name evidence="3" type="ORF">E1298_31285</name>
</gene>
<evidence type="ECO:0000259" key="2">
    <source>
        <dbReference type="PROSITE" id="PS51674"/>
    </source>
</evidence>
<protein>
    <submittedName>
        <fullName evidence="3">WhiB family transcriptional regulator</fullName>
    </submittedName>
</protein>
<dbReference type="InterPro" id="IPR034768">
    <property type="entry name" value="4FE4S_WBL"/>
</dbReference>
<dbReference type="Pfam" id="PF02467">
    <property type="entry name" value="Whib"/>
    <property type="match status" value="1"/>
</dbReference>
<dbReference type="PROSITE" id="PS51674">
    <property type="entry name" value="4FE4S_WBL"/>
    <property type="match status" value="1"/>
</dbReference>
<keyword evidence="4" id="KW-1185">Reference proteome</keyword>